<dbReference type="Gene3D" id="1.10.10.10">
    <property type="entry name" value="Winged helix-like DNA-binding domain superfamily/Winged helix DNA-binding domain"/>
    <property type="match status" value="1"/>
</dbReference>
<dbReference type="CDD" id="cd06171">
    <property type="entry name" value="Sigma70_r4"/>
    <property type="match status" value="1"/>
</dbReference>
<organism evidence="8 9">
    <name type="scientific">Rhizocola hellebori</name>
    <dbReference type="NCBI Taxonomy" id="1392758"/>
    <lineage>
        <taxon>Bacteria</taxon>
        <taxon>Bacillati</taxon>
        <taxon>Actinomycetota</taxon>
        <taxon>Actinomycetes</taxon>
        <taxon>Micromonosporales</taxon>
        <taxon>Micromonosporaceae</taxon>
        <taxon>Rhizocola</taxon>
    </lineage>
</organism>
<dbReference type="SUPFAM" id="SSF88659">
    <property type="entry name" value="Sigma3 and sigma4 domains of RNA polymerase sigma factors"/>
    <property type="match status" value="1"/>
</dbReference>
<gene>
    <name evidence="8" type="ORF">Rhe02_65450</name>
</gene>
<dbReference type="Pfam" id="PF04542">
    <property type="entry name" value="Sigma70_r2"/>
    <property type="match status" value="1"/>
</dbReference>
<keyword evidence="5" id="KW-0804">Transcription</keyword>
<dbReference type="EMBL" id="BONY01000050">
    <property type="protein sequence ID" value="GIH08478.1"/>
    <property type="molecule type" value="Genomic_DNA"/>
</dbReference>
<keyword evidence="9" id="KW-1185">Reference proteome</keyword>
<evidence type="ECO:0000313" key="9">
    <source>
        <dbReference type="Proteomes" id="UP000612899"/>
    </source>
</evidence>
<dbReference type="SUPFAM" id="SSF88946">
    <property type="entry name" value="Sigma2 domain of RNA polymerase sigma factors"/>
    <property type="match status" value="1"/>
</dbReference>
<dbReference type="Pfam" id="PF08281">
    <property type="entry name" value="Sigma70_r4_2"/>
    <property type="match status" value="1"/>
</dbReference>
<evidence type="ECO:0000259" key="6">
    <source>
        <dbReference type="Pfam" id="PF04542"/>
    </source>
</evidence>
<dbReference type="GO" id="GO:0003677">
    <property type="term" value="F:DNA binding"/>
    <property type="evidence" value="ECO:0007669"/>
    <property type="project" value="UniProtKB-KW"/>
</dbReference>
<evidence type="ECO:0000256" key="5">
    <source>
        <dbReference type="ARBA" id="ARBA00023163"/>
    </source>
</evidence>
<dbReference type="GO" id="GO:0006352">
    <property type="term" value="P:DNA-templated transcription initiation"/>
    <property type="evidence" value="ECO:0007669"/>
    <property type="project" value="InterPro"/>
</dbReference>
<proteinExistence type="inferred from homology"/>
<evidence type="ECO:0000313" key="8">
    <source>
        <dbReference type="EMBL" id="GIH08478.1"/>
    </source>
</evidence>
<protein>
    <submittedName>
        <fullName evidence="8">RNA polymerase sigma24 factor</fullName>
    </submittedName>
</protein>
<dbReference type="RefSeq" id="WP_203912232.1">
    <property type="nucleotide sequence ID" value="NZ_BONY01000050.1"/>
</dbReference>
<dbReference type="InterPro" id="IPR007627">
    <property type="entry name" value="RNA_pol_sigma70_r2"/>
</dbReference>
<dbReference type="PANTHER" id="PTHR43133">
    <property type="entry name" value="RNA POLYMERASE ECF-TYPE SIGMA FACTO"/>
    <property type="match status" value="1"/>
</dbReference>
<dbReference type="GO" id="GO:0016987">
    <property type="term" value="F:sigma factor activity"/>
    <property type="evidence" value="ECO:0007669"/>
    <property type="project" value="UniProtKB-KW"/>
</dbReference>
<dbReference type="NCBIfam" id="TIGR02983">
    <property type="entry name" value="SigE-fam_strep"/>
    <property type="match status" value="1"/>
</dbReference>
<sequence>MGLDDDREYVDYVTARLPRLHRAAYLLCGDGHRADDVVQATMTSLYRHWRRARAADNLDAYVHRMLMRHFLDERRHSWSKVLLGHAAPERAAPDQPAFEADNLYTTLRNLPRGQREVLVLRFLCDLSVEDTAAALRCSTGNVKSQTSRGLEAMRRLLTSDGSRSLT</sequence>
<keyword evidence="2" id="KW-0805">Transcription regulation</keyword>
<dbReference type="InterPro" id="IPR013325">
    <property type="entry name" value="RNA_pol_sigma_r2"/>
</dbReference>
<dbReference type="Gene3D" id="1.10.1740.10">
    <property type="match status" value="1"/>
</dbReference>
<dbReference type="InterPro" id="IPR036388">
    <property type="entry name" value="WH-like_DNA-bd_sf"/>
</dbReference>
<dbReference type="PANTHER" id="PTHR43133:SF50">
    <property type="entry name" value="ECF RNA POLYMERASE SIGMA FACTOR SIGM"/>
    <property type="match status" value="1"/>
</dbReference>
<evidence type="ECO:0000256" key="2">
    <source>
        <dbReference type="ARBA" id="ARBA00023015"/>
    </source>
</evidence>
<feature type="domain" description="RNA polymerase sigma-70 region 2" evidence="6">
    <location>
        <begin position="13"/>
        <end position="78"/>
    </location>
</feature>
<evidence type="ECO:0000256" key="4">
    <source>
        <dbReference type="ARBA" id="ARBA00023125"/>
    </source>
</evidence>
<evidence type="ECO:0000256" key="1">
    <source>
        <dbReference type="ARBA" id="ARBA00010641"/>
    </source>
</evidence>
<comment type="caution">
    <text evidence="8">The sequence shown here is derived from an EMBL/GenBank/DDBJ whole genome shotgun (WGS) entry which is preliminary data.</text>
</comment>
<dbReference type="NCBIfam" id="TIGR02937">
    <property type="entry name" value="sigma70-ECF"/>
    <property type="match status" value="1"/>
</dbReference>
<dbReference type="InterPro" id="IPR014325">
    <property type="entry name" value="RNA_pol_sigma-E_actinobac"/>
</dbReference>
<evidence type="ECO:0000259" key="7">
    <source>
        <dbReference type="Pfam" id="PF08281"/>
    </source>
</evidence>
<evidence type="ECO:0000256" key="3">
    <source>
        <dbReference type="ARBA" id="ARBA00023082"/>
    </source>
</evidence>
<dbReference type="AlphaFoldDB" id="A0A8J3QCR7"/>
<dbReference type="InterPro" id="IPR013324">
    <property type="entry name" value="RNA_pol_sigma_r3/r4-like"/>
</dbReference>
<dbReference type="Proteomes" id="UP000612899">
    <property type="component" value="Unassembled WGS sequence"/>
</dbReference>
<comment type="similarity">
    <text evidence="1">Belongs to the sigma-70 factor family. ECF subfamily.</text>
</comment>
<dbReference type="InterPro" id="IPR014284">
    <property type="entry name" value="RNA_pol_sigma-70_dom"/>
</dbReference>
<dbReference type="InterPro" id="IPR039425">
    <property type="entry name" value="RNA_pol_sigma-70-like"/>
</dbReference>
<keyword evidence="3" id="KW-0731">Sigma factor</keyword>
<feature type="domain" description="RNA polymerase sigma factor 70 region 4 type 2" evidence="7">
    <location>
        <begin position="102"/>
        <end position="153"/>
    </location>
</feature>
<accession>A0A8J3QCR7</accession>
<dbReference type="InterPro" id="IPR013249">
    <property type="entry name" value="RNA_pol_sigma70_r4_t2"/>
</dbReference>
<reference evidence="8" key="1">
    <citation type="submission" date="2021-01" db="EMBL/GenBank/DDBJ databases">
        <title>Whole genome shotgun sequence of Rhizocola hellebori NBRC 109834.</title>
        <authorList>
            <person name="Komaki H."/>
            <person name="Tamura T."/>
        </authorList>
    </citation>
    <scope>NUCLEOTIDE SEQUENCE</scope>
    <source>
        <strain evidence="8">NBRC 109834</strain>
    </source>
</reference>
<name>A0A8J3QCR7_9ACTN</name>
<keyword evidence="4" id="KW-0238">DNA-binding</keyword>